<gene>
    <name evidence="1" type="ORF">BJ138DRAFT_1180191</name>
</gene>
<reference evidence="1" key="1">
    <citation type="journal article" date="2021" name="New Phytol.">
        <title>Evolutionary innovations through gain and loss of genes in the ectomycorrhizal Boletales.</title>
        <authorList>
            <person name="Wu G."/>
            <person name="Miyauchi S."/>
            <person name="Morin E."/>
            <person name="Kuo A."/>
            <person name="Drula E."/>
            <person name="Varga T."/>
            <person name="Kohler A."/>
            <person name="Feng B."/>
            <person name="Cao Y."/>
            <person name="Lipzen A."/>
            <person name="Daum C."/>
            <person name="Hundley H."/>
            <person name="Pangilinan J."/>
            <person name="Johnson J."/>
            <person name="Barry K."/>
            <person name="LaButti K."/>
            <person name="Ng V."/>
            <person name="Ahrendt S."/>
            <person name="Min B."/>
            <person name="Choi I.G."/>
            <person name="Park H."/>
            <person name="Plett J.M."/>
            <person name="Magnuson J."/>
            <person name="Spatafora J.W."/>
            <person name="Nagy L.G."/>
            <person name="Henrissat B."/>
            <person name="Grigoriev I.V."/>
            <person name="Yang Z.L."/>
            <person name="Xu J."/>
            <person name="Martin F.M."/>
        </authorList>
    </citation>
    <scope>NUCLEOTIDE SEQUENCE</scope>
    <source>
        <strain evidence="1">ATCC 28755</strain>
    </source>
</reference>
<organism evidence="1 2">
    <name type="scientific">Hygrophoropsis aurantiaca</name>
    <dbReference type="NCBI Taxonomy" id="72124"/>
    <lineage>
        <taxon>Eukaryota</taxon>
        <taxon>Fungi</taxon>
        <taxon>Dikarya</taxon>
        <taxon>Basidiomycota</taxon>
        <taxon>Agaricomycotina</taxon>
        <taxon>Agaricomycetes</taxon>
        <taxon>Agaricomycetidae</taxon>
        <taxon>Boletales</taxon>
        <taxon>Coniophorineae</taxon>
        <taxon>Hygrophoropsidaceae</taxon>
        <taxon>Hygrophoropsis</taxon>
    </lineage>
</organism>
<dbReference type="Proteomes" id="UP000790377">
    <property type="component" value="Unassembled WGS sequence"/>
</dbReference>
<evidence type="ECO:0000313" key="2">
    <source>
        <dbReference type="Proteomes" id="UP000790377"/>
    </source>
</evidence>
<proteinExistence type="predicted"/>
<keyword evidence="2" id="KW-1185">Reference proteome</keyword>
<evidence type="ECO:0000313" key="1">
    <source>
        <dbReference type="EMBL" id="KAH7910572.1"/>
    </source>
</evidence>
<protein>
    <submittedName>
        <fullName evidence="1">Uncharacterized protein</fullName>
    </submittedName>
</protein>
<accession>A0ACB8ABB3</accession>
<sequence>MRWFEIFQIVLISTGLARATQVPFASLRKPHLEIIQEANWGLDESPAINATGNLIFETVSSLLQHWPNTRYRNGHTIVPGIIPPGTLLYHGTNKPYLPDTPEWVATDSEHAHIFCDGSEQSGCWQITLAPTRPLRILYFDGTSASKMEDGPMDSQDVVTWGEPKPDWWFKERERITDLCDWGKAYTLDGFVRMEMDFEVMLCDFTSGVKIISALNLAVLPDDSNEQFSMFEAINAGKWHNRYPGEERVQLDLTRLVSFYDIGILPSLVRQRAEQERWDHRIFGADAADLMAFRRHLENTLTSQQQGSGADWKTLFRTIIKRYADKLELIQYLLNDTDTQSTLSKEGKRRAAKIQLQLRTMLTPYILHSSIPLHLSSSGVARHWAEPIFMECATAHTSPFVSEFMATFTSSEALLLKAVQETVREICRVTTRMWAEGVEIGLDPYLPVDVANQNTTAVIEKWKADLNALILWLDWSVWVKCRPACVFEEICYLPTWPIGFRHRRRPGAPQWPNPPEDNDDWKRPQPRCIRRLEPFGI</sequence>
<dbReference type="EMBL" id="MU267708">
    <property type="protein sequence ID" value="KAH7910572.1"/>
    <property type="molecule type" value="Genomic_DNA"/>
</dbReference>
<comment type="caution">
    <text evidence="1">The sequence shown here is derived from an EMBL/GenBank/DDBJ whole genome shotgun (WGS) entry which is preliminary data.</text>
</comment>
<name>A0ACB8ABB3_9AGAM</name>